<keyword evidence="1" id="KW-0472">Membrane</keyword>
<sequence>MQRAEVTTTAPGAPLPMNSIWRTIRGYILWQYERGTLHYDIMVTLILIFIFFSPRVIDFNDKPIARNPHPTDVVVTTDAQGNLLYQVEASAISPGDDHSVREQLRRIIEPISGAVAIVSYEPVSDRKGQVQSYKVVVKRE</sequence>
<evidence type="ECO:0000313" key="3">
    <source>
        <dbReference type="Proteomes" id="UP000238701"/>
    </source>
</evidence>
<gene>
    <name evidence="2" type="ORF">SBA1_570017</name>
</gene>
<feature type="transmembrane region" description="Helical" evidence="1">
    <location>
        <begin position="37"/>
        <end position="57"/>
    </location>
</feature>
<proteinExistence type="predicted"/>
<reference evidence="3" key="1">
    <citation type="submission" date="2018-02" db="EMBL/GenBank/DDBJ databases">
        <authorList>
            <person name="Hausmann B."/>
        </authorList>
    </citation>
    <scope>NUCLEOTIDE SEQUENCE [LARGE SCALE GENOMIC DNA]</scope>
    <source>
        <strain evidence="3">Peat soil MAG SbA1</strain>
    </source>
</reference>
<dbReference type="AlphaFoldDB" id="A0A2U3L035"/>
<dbReference type="Proteomes" id="UP000238701">
    <property type="component" value="Unassembled WGS sequence"/>
</dbReference>
<name>A0A2U3L035_9BACT</name>
<keyword evidence="1" id="KW-0812">Transmembrane</keyword>
<accession>A0A2U3L035</accession>
<dbReference type="EMBL" id="OMOD01000152">
    <property type="protein sequence ID" value="SPF45275.1"/>
    <property type="molecule type" value="Genomic_DNA"/>
</dbReference>
<evidence type="ECO:0000256" key="1">
    <source>
        <dbReference type="SAM" id="Phobius"/>
    </source>
</evidence>
<evidence type="ECO:0000313" key="2">
    <source>
        <dbReference type="EMBL" id="SPF45275.1"/>
    </source>
</evidence>
<protein>
    <submittedName>
        <fullName evidence="2">Uncharacterized protein</fullName>
    </submittedName>
</protein>
<keyword evidence="1" id="KW-1133">Transmembrane helix</keyword>
<organism evidence="2 3">
    <name type="scientific">Candidatus Sulfotelmatobacter kueseliae</name>
    <dbReference type="NCBI Taxonomy" id="2042962"/>
    <lineage>
        <taxon>Bacteria</taxon>
        <taxon>Pseudomonadati</taxon>
        <taxon>Acidobacteriota</taxon>
        <taxon>Terriglobia</taxon>
        <taxon>Terriglobales</taxon>
        <taxon>Candidatus Korobacteraceae</taxon>
        <taxon>Candidatus Sulfotelmatobacter</taxon>
    </lineage>
</organism>